<feature type="compositionally biased region" description="Basic residues" evidence="1">
    <location>
        <begin position="218"/>
        <end position="228"/>
    </location>
</feature>
<feature type="compositionally biased region" description="Basic and acidic residues" evidence="1">
    <location>
        <begin position="300"/>
        <end position="316"/>
    </location>
</feature>
<feature type="compositionally biased region" description="Low complexity" evidence="1">
    <location>
        <begin position="415"/>
        <end position="436"/>
    </location>
</feature>
<feature type="compositionally biased region" description="Basic residues" evidence="1">
    <location>
        <begin position="91"/>
        <end position="104"/>
    </location>
</feature>
<evidence type="ECO:0000256" key="1">
    <source>
        <dbReference type="SAM" id="MobiDB-lite"/>
    </source>
</evidence>
<dbReference type="GeneID" id="76149756"/>
<feature type="compositionally biased region" description="Polar residues" evidence="1">
    <location>
        <begin position="396"/>
        <end position="405"/>
    </location>
</feature>
<keyword evidence="3" id="KW-1185">Reference proteome</keyword>
<organism evidence="2 3">
    <name type="scientific">Candida theae</name>
    <dbReference type="NCBI Taxonomy" id="1198502"/>
    <lineage>
        <taxon>Eukaryota</taxon>
        <taxon>Fungi</taxon>
        <taxon>Dikarya</taxon>
        <taxon>Ascomycota</taxon>
        <taxon>Saccharomycotina</taxon>
        <taxon>Pichiomycetes</taxon>
        <taxon>Debaryomycetaceae</taxon>
        <taxon>Candida/Lodderomyces clade</taxon>
        <taxon>Candida</taxon>
    </lineage>
</organism>
<feature type="compositionally biased region" description="Basic and acidic residues" evidence="1">
    <location>
        <begin position="229"/>
        <end position="257"/>
    </location>
</feature>
<sequence length="671" mass="74767">MPKPRRPQGSKPNNSLRDIKRANEAKHNAELSPSTTESTPEAKDLEFQKDLEYLLNDEEAVAVVSNQQTYATSIGISEIEISVVANDDGKRKKSKHSKRPHRPKQVSVAEIIGDIGELDFSSDDEDVSKPDPKPTGSAGSASQKHSRRSKKKLTGESAQQDFPEDVGVENVPTSKVQLSQQNSENAVVNAYGSINGGPLDGKANTGSNSKKESNLNSKKTKKSKSKRASRSDLENKGTEKGGDNKEILSRHETEPRPNSKHKSKHRKELPSLRSKELVKETDLEAIPLPQNPESIQQPESVEHYENGVKKSKERTKSSKKKKIKSKNDAKKSNASVDTLQLAEIAPEKSSKSEILQTAGDVSKGNRLPKSVNIAEKRNSLTSELETKQSHGDHLTPAQSGTPESLSQDKETEQVSASSSRMSRGSNDRPSSSNSVSSVFGVTLKSLKSSLSKSEQLPAVSPVKTIIGVSHRQILTADLSDVKLKTIMNAPSMSKYAANSLKFVKKYETEVFDNFDLKREFLTLCFNVALYESEGFKKSVGHFPDILENFGHYDELNLATTHTAITASEKHLHRNTLDYSMFAYFGHILIWALHLQRKARIRPFVNEYGISISPDEVKMKIGGRHLWDKLFRELKGMNSKRWKHVLKFRNMFALEEDQFLVILRFMKISDIP</sequence>
<name>A0AAD5BGK6_9ASCO</name>
<feature type="region of interest" description="Disordered" evidence="1">
    <location>
        <begin position="85"/>
        <end position="436"/>
    </location>
</feature>
<dbReference type="AlphaFoldDB" id="A0AAD5BGK6"/>
<protein>
    <submittedName>
        <fullName evidence="2">Uncharacterized protein</fullName>
    </submittedName>
</protein>
<feature type="compositionally biased region" description="Basic and acidic residues" evidence="1">
    <location>
        <begin position="374"/>
        <end position="393"/>
    </location>
</feature>
<dbReference type="RefSeq" id="XP_051609845.1">
    <property type="nucleotide sequence ID" value="XM_051750929.1"/>
</dbReference>
<feature type="compositionally biased region" description="Acidic residues" evidence="1">
    <location>
        <begin position="116"/>
        <end position="126"/>
    </location>
</feature>
<feature type="compositionally biased region" description="Basic and acidic residues" evidence="1">
    <location>
        <begin position="17"/>
        <end position="29"/>
    </location>
</feature>
<comment type="caution">
    <text evidence="2">The sequence shown here is derived from an EMBL/GenBank/DDBJ whole genome shotgun (WGS) entry which is preliminary data.</text>
</comment>
<feature type="region of interest" description="Disordered" evidence="1">
    <location>
        <begin position="1"/>
        <end position="45"/>
    </location>
</feature>
<evidence type="ECO:0000313" key="3">
    <source>
        <dbReference type="Proteomes" id="UP001204833"/>
    </source>
</evidence>
<dbReference type="EMBL" id="JAIHNG010000075">
    <property type="protein sequence ID" value="KAI5961572.1"/>
    <property type="molecule type" value="Genomic_DNA"/>
</dbReference>
<feature type="compositionally biased region" description="Basic residues" evidence="1">
    <location>
        <begin position="258"/>
        <end position="267"/>
    </location>
</feature>
<dbReference type="Proteomes" id="UP001204833">
    <property type="component" value="Unassembled WGS sequence"/>
</dbReference>
<feature type="compositionally biased region" description="Polar residues" evidence="1">
    <location>
        <begin position="171"/>
        <end position="186"/>
    </location>
</feature>
<feature type="compositionally biased region" description="Basic and acidic residues" evidence="1">
    <location>
        <begin position="268"/>
        <end position="282"/>
    </location>
</feature>
<evidence type="ECO:0000313" key="2">
    <source>
        <dbReference type="EMBL" id="KAI5961572.1"/>
    </source>
</evidence>
<reference evidence="2 3" key="1">
    <citation type="journal article" date="2022" name="DNA Res.">
        <title>Genome analysis of five recently described species of the CUG-Ser clade uncovers Candida theae as a new hybrid lineage with pathogenic potential in the Candida parapsilosis species complex.</title>
        <authorList>
            <person name="Mixao V."/>
            <person name="Del Olmo V."/>
            <person name="Hegedusova E."/>
            <person name="Saus E."/>
            <person name="Pryszcz L."/>
            <person name="Cillingova A."/>
            <person name="Nosek J."/>
            <person name="Gabaldon T."/>
        </authorList>
    </citation>
    <scope>NUCLEOTIDE SEQUENCE [LARGE SCALE GENOMIC DNA]</scope>
    <source>
        <strain evidence="2 3">CBS 12239</strain>
    </source>
</reference>
<accession>A0AAD5BGK6</accession>
<proteinExistence type="predicted"/>
<gene>
    <name evidence="2" type="ORF">KGF57_001697</name>
</gene>